<dbReference type="SUPFAM" id="SSF81653">
    <property type="entry name" value="Calcium ATPase, transduction domain A"/>
    <property type="match status" value="1"/>
</dbReference>
<feature type="transmembrane region" description="Helical" evidence="10">
    <location>
        <begin position="350"/>
        <end position="377"/>
    </location>
</feature>
<keyword evidence="8 10" id="KW-1133">Transmembrane helix</keyword>
<gene>
    <name evidence="13" type="ORF">SAMN06296052_111161</name>
</gene>
<sequence>MNHEHHHHHSTQEKAGHKADRVEDSLEEKTLHGHNQAMPQHKPHPPQQGQGHGGHGGHGHDHHRMMIEDFKKRFWVSLVLSVPVILLSPMIQHILGYSLQVPYSMYIAFALSSIIYFYGGWPFLKGLVDEVRKGAPGMMTLIGVAITVAYVYSTAVAFGLEGMDFFWELATLIVVMLLGHWIEMRSVLGASKALELLVSMMPAEAQVIRNGQTVTVKVEELQPEDLILVKPGEKVPADGVVKQGESYLNESMLTGESKPVQKQQGDRVIGGSINGNGALQVQVVSTGKDSYLNKVINLVQEAQKTKSETQRLADRAAKWLTYVALTAGFGTLLAWLLAGAALDFALERMVTVMVISCPHALGLAIPLVVAISTAVSAKKGLLIRNRTAFENSRKITTIIFDKTGTLTQGSHEVAQVTSFNQALGQRELLRLAAGVEQNSEHYISQGILRRAKEEGLTVPAADNFNYLPGKGLEGRVEGQDVKVVGPNYIQEYRVQVPESKAEEGVETVVYVLVNGEVAGYISLRDQIRSESEGAIQVLKENGIKNLLLTGDNERVARSVSDKLRMDGYLANVLPHQKQEKIKELQAQGEFVAMTGDGVNDAPALAQAHVGIAVGSGTDVAAETADIILVNSNPQDIASLILFGKATYRKMIQNLVWATAYNIIALPLAAGVLYQQGIMISPAIGAALMSLSTVIVAINAQLLRRQLR</sequence>
<keyword evidence="4 10" id="KW-0479">Metal-binding</keyword>
<keyword evidence="10" id="KW-1003">Cell membrane</keyword>
<evidence type="ECO:0000256" key="9">
    <source>
        <dbReference type="ARBA" id="ARBA00023136"/>
    </source>
</evidence>
<dbReference type="InterPro" id="IPR027256">
    <property type="entry name" value="P-typ_ATPase_IB"/>
</dbReference>
<dbReference type="EMBL" id="FZOQ01000011">
    <property type="protein sequence ID" value="SNS70873.1"/>
    <property type="molecule type" value="Genomic_DNA"/>
</dbReference>
<keyword evidence="6 10" id="KW-0067">ATP-binding</keyword>
<dbReference type="Proteomes" id="UP000198432">
    <property type="component" value="Unassembled WGS sequence"/>
</dbReference>
<dbReference type="NCBIfam" id="TIGR01511">
    <property type="entry name" value="ATPase-IB1_Cu"/>
    <property type="match status" value="1"/>
</dbReference>
<protein>
    <submittedName>
        <fullName evidence="13">Cu2+-exporting ATPase</fullName>
    </submittedName>
</protein>
<dbReference type="SFLD" id="SFLDG00002">
    <property type="entry name" value="C1.7:_P-type_atpase_like"/>
    <property type="match status" value="1"/>
</dbReference>
<evidence type="ECO:0000256" key="10">
    <source>
        <dbReference type="RuleBase" id="RU362081"/>
    </source>
</evidence>
<evidence type="ECO:0000313" key="14">
    <source>
        <dbReference type="Proteomes" id="UP000198432"/>
    </source>
</evidence>
<feature type="transmembrane region" description="Helical" evidence="10">
    <location>
        <begin position="165"/>
        <end position="182"/>
    </location>
</feature>
<dbReference type="Pfam" id="PF00702">
    <property type="entry name" value="Hydrolase"/>
    <property type="match status" value="1"/>
</dbReference>
<dbReference type="GO" id="GO:0016887">
    <property type="term" value="F:ATP hydrolysis activity"/>
    <property type="evidence" value="ECO:0007669"/>
    <property type="project" value="InterPro"/>
</dbReference>
<proteinExistence type="inferred from homology"/>
<comment type="similarity">
    <text evidence="2 10">Belongs to the cation transport ATPase (P-type) (TC 3.A.3) family. Type IB subfamily.</text>
</comment>
<dbReference type="Gene3D" id="3.40.1110.10">
    <property type="entry name" value="Calcium-transporting ATPase, cytoplasmic domain N"/>
    <property type="match status" value="1"/>
</dbReference>
<dbReference type="PRINTS" id="PR00943">
    <property type="entry name" value="CUATPASE"/>
</dbReference>
<feature type="transmembrane region" description="Helical" evidence="10">
    <location>
        <begin position="679"/>
        <end position="702"/>
    </location>
</feature>
<evidence type="ECO:0000256" key="8">
    <source>
        <dbReference type="ARBA" id="ARBA00022989"/>
    </source>
</evidence>
<accession>A0A239GQT6</accession>
<evidence type="ECO:0000256" key="4">
    <source>
        <dbReference type="ARBA" id="ARBA00022723"/>
    </source>
</evidence>
<keyword evidence="7" id="KW-1278">Translocase</keyword>
<dbReference type="InterPro" id="IPR044492">
    <property type="entry name" value="P_typ_ATPase_HD_dom"/>
</dbReference>
<reference evidence="14" key="1">
    <citation type="submission" date="2017-06" db="EMBL/GenBank/DDBJ databases">
        <authorList>
            <person name="Varghese N."/>
            <person name="Submissions S."/>
        </authorList>
    </citation>
    <scope>NUCLEOTIDE SEQUENCE [LARGE SCALE GENOMIC DNA]</scope>
    <source>
        <strain evidence="14">NKM1</strain>
    </source>
</reference>
<dbReference type="PANTHER" id="PTHR43520">
    <property type="entry name" value="ATP7, ISOFORM B"/>
    <property type="match status" value="1"/>
</dbReference>
<evidence type="ECO:0000259" key="12">
    <source>
        <dbReference type="Pfam" id="PF00122"/>
    </source>
</evidence>
<comment type="subcellular location">
    <subcellularLocation>
        <location evidence="10">Cell membrane</location>
    </subcellularLocation>
    <subcellularLocation>
        <location evidence="1">Endomembrane system</location>
        <topology evidence="1">Multi-pass membrane protein</topology>
    </subcellularLocation>
</comment>
<dbReference type="PROSITE" id="PS00154">
    <property type="entry name" value="ATPASE_E1_E2"/>
    <property type="match status" value="1"/>
</dbReference>
<dbReference type="InterPro" id="IPR036412">
    <property type="entry name" value="HAD-like_sf"/>
</dbReference>
<dbReference type="InterPro" id="IPR018303">
    <property type="entry name" value="ATPase_P-typ_P_site"/>
</dbReference>
<evidence type="ECO:0000256" key="11">
    <source>
        <dbReference type="SAM" id="MobiDB-lite"/>
    </source>
</evidence>
<evidence type="ECO:0000256" key="2">
    <source>
        <dbReference type="ARBA" id="ARBA00006024"/>
    </source>
</evidence>
<dbReference type="SFLD" id="SFLDS00003">
    <property type="entry name" value="Haloacid_Dehalogenase"/>
    <property type="match status" value="1"/>
</dbReference>
<dbReference type="InterPro" id="IPR023214">
    <property type="entry name" value="HAD_sf"/>
</dbReference>
<dbReference type="Pfam" id="PF00122">
    <property type="entry name" value="E1-E2_ATPase"/>
    <property type="match status" value="1"/>
</dbReference>
<dbReference type="NCBIfam" id="TIGR01494">
    <property type="entry name" value="ATPase_P-type"/>
    <property type="match status" value="1"/>
</dbReference>
<organism evidence="13 14">
    <name type="scientific">Pontibacter ummariensis</name>
    <dbReference type="NCBI Taxonomy" id="1610492"/>
    <lineage>
        <taxon>Bacteria</taxon>
        <taxon>Pseudomonadati</taxon>
        <taxon>Bacteroidota</taxon>
        <taxon>Cytophagia</taxon>
        <taxon>Cytophagales</taxon>
        <taxon>Hymenobacteraceae</taxon>
        <taxon>Pontibacter</taxon>
    </lineage>
</organism>
<dbReference type="NCBIfam" id="TIGR01512">
    <property type="entry name" value="ATPase-IB2_Cd"/>
    <property type="match status" value="1"/>
</dbReference>
<evidence type="ECO:0000256" key="6">
    <source>
        <dbReference type="ARBA" id="ARBA00022840"/>
    </source>
</evidence>
<dbReference type="InterPro" id="IPR023299">
    <property type="entry name" value="ATPase_P-typ_cyto_dom_N"/>
</dbReference>
<dbReference type="RefSeq" id="WP_089319714.1">
    <property type="nucleotide sequence ID" value="NZ_FZOQ01000011.1"/>
</dbReference>
<feature type="region of interest" description="Disordered" evidence="11">
    <location>
        <begin position="1"/>
        <end position="62"/>
    </location>
</feature>
<keyword evidence="3 10" id="KW-0812">Transmembrane</keyword>
<dbReference type="GO" id="GO:0055070">
    <property type="term" value="P:copper ion homeostasis"/>
    <property type="evidence" value="ECO:0007669"/>
    <property type="project" value="TreeGrafter"/>
</dbReference>
<evidence type="ECO:0000256" key="7">
    <source>
        <dbReference type="ARBA" id="ARBA00022967"/>
    </source>
</evidence>
<dbReference type="SUPFAM" id="SSF56784">
    <property type="entry name" value="HAD-like"/>
    <property type="match status" value="1"/>
</dbReference>
<dbReference type="Gene3D" id="3.40.50.1000">
    <property type="entry name" value="HAD superfamily/HAD-like"/>
    <property type="match status" value="1"/>
</dbReference>
<keyword evidence="14" id="KW-1185">Reference proteome</keyword>
<dbReference type="FunFam" id="2.70.150.10:FF:000002">
    <property type="entry name" value="Copper-transporting ATPase 1, putative"/>
    <property type="match status" value="1"/>
</dbReference>
<evidence type="ECO:0000256" key="3">
    <source>
        <dbReference type="ARBA" id="ARBA00022692"/>
    </source>
</evidence>
<dbReference type="OrthoDB" id="1521937at2"/>
<evidence type="ECO:0000313" key="13">
    <source>
        <dbReference type="EMBL" id="SNS70873.1"/>
    </source>
</evidence>
<dbReference type="GO" id="GO:0005886">
    <property type="term" value="C:plasma membrane"/>
    <property type="evidence" value="ECO:0007669"/>
    <property type="project" value="UniProtKB-SubCell"/>
</dbReference>
<feature type="transmembrane region" description="Helical" evidence="10">
    <location>
        <begin position="136"/>
        <end position="159"/>
    </location>
</feature>
<feature type="compositionally biased region" description="Basic and acidic residues" evidence="11">
    <location>
        <begin position="10"/>
        <end position="31"/>
    </location>
</feature>
<dbReference type="PRINTS" id="PR00119">
    <property type="entry name" value="CATATPASE"/>
</dbReference>
<dbReference type="SFLD" id="SFLDF00027">
    <property type="entry name" value="p-type_atpase"/>
    <property type="match status" value="1"/>
</dbReference>
<dbReference type="InterPro" id="IPR023298">
    <property type="entry name" value="ATPase_P-typ_TM_dom_sf"/>
</dbReference>
<dbReference type="AlphaFoldDB" id="A0A239GQT6"/>
<dbReference type="PANTHER" id="PTHR43520:SF8">
    <property type="entry name" value="P-TYPE CU(+) TRANSPORTER"/>
    <property type="match status" value="1"/>
</dbReference>
<dbReference type="GO" id="GO:0005507">
    <property type="term" value="F:copper ion binding"/>
    <property type="evidence" value="ECO:0007669"/>
    <property type="project" value="TreeGrafter"/>
</dbReference>
<keyword evidence="5 10" id="KW-0547">Nucleotide-binding</keyword>
<dbReference type="NCBIfam" id="TIGR01525">
    <property type="entry name" value="ATPase-IB_hvy"/>
    <property type="match status" value="1"/>
</dbReference>
<dbReference type="InterPro" id="IPR059000">
    <property type="entry name" value="ATPase_P-type_domA"/>
</dbReference>
<feature type="transmembrane region" description="Helical" evidence="10">
    <location>
        <begin position="103"/>
        <end position="124"/>
    </location>
</feature>
<dbReference type="GO" id="GO:0043682">
    <property type="term" value="F:P-type divalent copper transporter activity"/>
    <property type="evidence" value="ECO:0007669"/>
    <property type="project" value="TreeGrafter"/>
</dbReference>
<dbReference type="InterPro" id="IPR008250">
    <property type="entry name" value="ATPase_P-typ_transduc_dom_A_sf"/>
</dbReference>
<feature type="domain" description="P-type ATPase A" evidence="12">
    <location>
        <begin position="200"/>
        <end position="300"/>
    </location>
</feature>
<dbReference type="GO" id="GO:0012505">
    <property type="term" value="C:endomembrane system"/>
    <property type="evidence" value="ECO:0007669"/>
    <property type="project" value="UniProtKB-SubCell"/>
</dbReference>
<dbReference type="Gene3D" id="2.70.150.10">
    <property type="entry name" value="Calcium-transporting ATPase, cytoplasmic transduction domain A"/>
    <property type="match status" value="1"/>
</dbReference>
<feature type="transmembrane region" description="Helical" evidence="10">
    <location>
        <begin position="654"/>
        <end position="673"/>
    </location>
</feature>
<dbReference type="InterPro" id="IPR001757">
    <property type="entry name" value="P_typ_ATPase"/>
</dbReference>
<feature type="transmembrane region" description="Helical" evidence="10">
    <location>
        <begin position="319"/>
        <end position="338"/>
    </location>
</feature>
<keyword evidence="9 10" id="KW-0472">Membrane</keyword>
<dbReference type="SUPFAM" id="SSF81665">
    <property type="entry name" value="Calcium ATPase, transmembrane domain M"/>
    <property type="match status" value="1"/>
</dbReference>
<dbReference type="GO" id="GO:0005524">
    <property type="term" value="F:ATP binding"/>
    <property type="evidence" value="ECO:0007669"/>
    <property type="project" value="UniProtKB-UniRule"/>
</dbReference>
<evidence type="ECO:0000256" key="5">
    <source>
        <dbReference type="ARBA" id="ARBA00022741"/>
    </source>
</evidence>
<name>A0A239GQT6_9BACT</name>
<evidence type="ECO:0000256" key="1">
    <source>
        <dbReference type="ARBA" id="ARBA00004127"/>
    </source>
</evidence>
<feature type="transmembrane region" description="Helical" evidence="10">
    <location>
        <begin position="74"/>
        <end position="91"/>
    </location>
</feature>